<organism evidence="1 2">
    <name type="scientific">Colletotrichum truncatum</name>
    <name type="common">Anthracnose fungus</name>
    <name type="synonym">Colletotrichum capsici</name>
    <dbReference type="NCBI Taxonomy" id="5467"/>
    <lineage>
        <taxon>Eukaryota</taxon>
        <taxon>Fungi</taxon>
        <taxon>Dikarya</taxon>
        <taxon>Ascomycota</taxon>
        <taxon>Pezizomycotina</taxon>
        <taxon>Sordariomycetes</taxon>
        <taxon>Hypocreomycetidae</taxon>
        <taxon>Glomerellales</taxon>
        <taxon>Glomerellaceae</taxon>
        <taxon>Colletotrichum</taxon>
        <taxon>Colletotrichum truncatum species complex</taxon>
    </lineage>
</organism>
<comment type="caution">
    <text evidence="1">The sequence shown here is derived from an EMBL/GenBank/DDBJ whole genome shotgun (WGS) entry which is preliminary data.</text>
</comment>
<name>A0ACC3ZHC7_COLTU</name>
<dbReference type="Proteomes" id="UP000805649">
    <property type="component" value="Unassembled WGS sequence"/>
</dbReference>
<keyword evidence="2" id="KW-1185">Reference proteome</keyword>
<evidence type="ECO:0000313" key="1">
    <source>
        <dbReference type="EMBL" id="KAL0943520.1"/>
    </source>
</evidence>
<protein>
    <submittedName>
        <fullName evidence="1">Glycosylhydrolase family 18-6</fullName>
    </submittedName>
</protein>
<dbReference type="EMBL" id="VUJX02000001">
    <property type="protein sequence ID" value="KAL0943520.1"/>
    <property type="molecule type" value="Genomic_DNA"/>
</dbReference>
<accession>A0ACC3ZHC7</accession>
<proteinExistence type="predicted"/>
<evidence type="ECO:0000313" key="2">
    <source>
        <dbReference type="Proteomes" id="UP000805649"/>
    </source>
</evidence>
<sequence>MCGQTKFSAVAGMDSLKYGNWNGVTRGDLAASAVEWHKKKGNRADWSKPPDLSDGETARFLFDFYADGDFKVPGTGDIPVCSPKEAIKNWAEHYNDNPRWPEYPCNKP</sequence>
<reference evidence="1 2" key="1">
    <citation type="journal article" date="2020" name="Phytopathology">
        <title>Genome Sequence Resources of Colletotrichum truncatum, C. plurivorum, C. musicola, and C. sojae: Four Species Pathogenic to Soybean (Glycine max).</title>
        <authorList>
            <person name="Rogerio F."/>
            <person name="Boufleur T.R."/>
            <person name="Ciampi-Guillardi M."/>
            <person name="Sukno S.A."/>
            <person name="Thon M.R."/>
            <person name="Massola Junior N.S."/>
            <person name="Baroncelli R."/>
        </authorList>
    </citation>
    <scope>NUCLEOTIDE SEQUENCE [LARGE SCALE GENOMIC DNA]</scope>
    <source>
        <strain evidence="1 2">CMES1059</strain>
    </source>
</reference>
<gene>
    <name evidence="1" type="ORF">CTRU02_201407</name>
</gene>